<dbReference type="Proteomes" id="UP000195569">
    <property type="component" value="Unassembled WGS sequence"/>
</dbReference>
<dbReference type="AlphaFoldDB" id="A0A1N7SVV3"/>
<protein>
    <submittedName>
        <fullName evidence="1">Uncharacterized protein</fullName>
    </submittedName>
</protein>
<proteinExistence type="predicted"/>
<dbReference type="EMBL" id="CYGY02000123">
    <property type="protein sequence ID" value="SIT51473.1"/>
    <property type="molecule type" value="Genomic_DNA"/>
</dbReference>
<evidence type="ECO:0000313" key="1">
    <source>
        <dbReference type="EMBL" id="SIT51473.1"/>
    </source>
</evidence>
<reference evidence="1" key="1">
    <citation type="submission" date="2016-12" db="EMBL/GenBank/DDBJ databases">
        <authorList>
            <person name="Moulin L."/>
        </authorList>
    </citation>
    <scope>NUCLEOTIDE SEQUENCE [LARGE SCALE GENOMIC DNA]</scope>
    <source>
        <strain evidence="1">STM 7183</strain>
    </source>
</reference>
<organism evidence="1 2">
    <name type="scientific">Paraburkholderia piptadeniae</name>
    <dbReference type="NCBI Taxonomy" id="1701573"/>
    <lineage>
        <taxon>Bacteria</taxon>
        <taxon>Pseudomonadati</taxon>
        <taxon>Pseudomonadota</taxon>
        <taxon>Betaproteobacteria</taxon>
        <taxon>Burkholderiales</taxon>
        <taxon>Burkholderiaceae</taxon>
        <taxon>Paraburkholderia</taxon>
    </lineage>
</organism>
<evidence type="ECO:0000313" key="2">
    <source>
        <dbReference type="Proteomes" id="UP000195569"/>
    </source>
</evidence>
<comment type="caution">
    <text evidence="1">The sequence shown here is derived from an EMBL/GenBank/DDBJ whole genome shotgun (WGS) entry which is preliminary data.</text>
</comment>
<name>A0A1N7SVV3_9BURK</name>
<accession>A0A1N7SVV3</accession>
<keyword evidence="2" id="KW-1185">Reference proteome</keyword>
<sequence length="64" mass="6947">MKKGRFFFTDCHCTKELVPTSLAALPQPSPIPPSLVARIARGALPIIFSRSSVKATIWPVLGIN</sequence>
<gene>
    <name evidence="1" type="ORF">BN2476_1230005</name>
</gene>